<comment type="caution">
    <text evidence="1">The sequence shown here is derived from an EMBL/GenBank/DDBJ whole genome shotgun (WGS) entry which is preliminary data.</text>
</comment>
<protein>
    <submittedName>
        <fullName evidence="1">Uncharacterized protein</fullName>
    </submittedName>
</protein>
<dbReference type="AlphaFoldDB" id="A0A0L0NYT2"/>
<dbReference type="EMBL" id="LGST01000026">
    <property type="protein sequence ID" value="KND99153.1"/>
    <property type="molecule type" value="Genomic_DNA"/>
</dbReference>
<dbReference type="Proteomes" id="UP000037122">
    <property type="component" value="Unassembled WGS sequence"/>
</dbReference>
<evidence type="ECO:0000313" key="2">
    <source>
        <dbReference type="Proteomes" id="UP000037122"/>
    </source>
</evidence>
<proteinExistence type="predicted"/>
<reference evidence="2" key="1">
    <citation type="journal article" date="2015" name="BMC Genomics">
        <title>Draft genome of a commonly misdiagnosed multidrug resistant pathogen Candida auris.</title>
        <authorList>
            <person name="Chatterjee S."/>
            <person name="Alampalli S.V."/>
            <person name="Nageshan R.K."/>
            <person name="Chettiar S.T."/>
            <person name="Joshi S."/>
            <person name="Tatu U.S."/>
        </authorList>
    </citation>
    <scope>NUCLEOTIDE SEQUENCE [LARGE SCALE GENOMIC DNA]</scope>
    <source>
        <strain evidence="2">6684</strain>
    </source>
</reference>
<accession>A0A0L0NYT2</accession>
<name>A0A0L0NYT2_CANAR</name>
<organism evidence="1 2">
    <name type="scientific">Candidozyma auris</name>
    <name type="common">Yeast</name>
    <name type="synonym">Candida auris</name>
    <dbReference type="NCBI Taxonomy" id="498019"/>
    <lineage>
        <taxon>Eukaryota</taxon>
        <taxon>Fungi</taxon>
        <taxon>Dikarya</taxon>
        <taxon>Ascomycota</taxon>
        <taxon>Saccharomycotina</taxon>
        <taxon>Pichiomycetes</taxon>
        <taxon>Metschnikowiaceae</taxon>
        <taxon>Candidozyma</taxon>
    </lineage>
</organism>
<dbReference type="VEuPathDB" id="FungiDB:QG37_03949"/>
<gene>
    <name evidence="1" type="ORF">QG37_03949</name>
</gene>
<evidence type="ECO:0000313" key="1">
    <source>
        <dbReference type="EMBL" id="KND99153.1"/>
    </source>
</evidence>
<sequence>MGNWRRSNKELSIDHKASITMAILELGSIEFVILPEGRSSGKGGSSTYFGEVVNQVAEK</sequence>